<dbReference type="GO" id="GO:0016787">
    <property type="term" value="F:hydrolase activity"/>
    <property type="evidence" value="ECO:0007669"/>
    <property type="project" value="UniProtKB-KW"/>
</dbReference>
<dbReference type="Gene3D" id="2.30.30.110">
    <property type="match status" value="1"/>
</dbReference>
<comment type="caution">
    <text evidence="1">The sequence shown here is derived from an EMBL/GenBank/DDBJ whole genome shotgun (WGS) entry which is preliminary data.</text>
</comment>
<dbReference type="RefSeq" id="WP_074439130.1">
    <property type="nucleotide sequence ID" value="NZ_CAWMQZ010000092.1"/>
</dbReference>
<dbReference type="STRING" id="286156.Ppb6_02649"/>
<dbReference type="EC" id="3.1.-.-" evidence="1"/>
<proteinExistence type="predicted"/>
<organism evidence="1 2">
    <name type="scientific">Photorhabdus australis subsp. thailandensis</name>
    <dbReference type="NCBI Taxonomy" id="2805096"/>
    <lineage>
        <taxon>Bacteria</taxon>
        <taxon>Pseudomonadati</taxon>
        <taxon>Pseudomonadota</taxon>
        <taxon>Gammaproteobacteria</taxon>
        <taxon>Enterobacterales</taxon>
        <taxon>Morganellaceae</taxon>
        <taxon>Photorhabdus</taxon>
    </lineage>
</organism>
<dbReference type="Pfam" id="PF02452">
    <property type="entry name" value="PemK_toxin"/>
    <property type="match status" value="1"/>
</dbReference>
<dbReference type="InterPro" id="IPR011067">
    <property type="entry name" value="Plasmid_toxin/cell-grow_inhib"/>
</dbReference>
<name>A0A1C0U2I3_9GAMM</name>
<dbReference type="InterPro" id="IPR003477">
    <property type="entry name" value="PemK-like"/>
</dbReference>
<protein>
    <submittedName>
        <fullName evidence="1">mRNA interferase MazF</fullName>
        <ecNumber evidence="1">3.1.-.-</ecNumber>
    </submittedName>
</protein>
<dbReference type="Proteomes" id="UP000093476">
    <property type="component" value="Unassembled WGS sequence"/>
</dbReference>
<dbReference type="EMBL" id="LOMY01000092">
    <property type="protein sequence ID" value="OCQ52142.1"/>
    <property type="molecule type" value="Genomic_DNA"/>
</dbReference>
<dbReference type="AlphaFoldDB" id="A0A1C0U2I3"/>
<dbReference type="SUPFAM" id="SSF50118">
    <property type="entry name" value="Cell growth inhibitor/plasmid maintenance toxic component"/>
    <property type="match status" value="1"/>
</dbReference>
<sequence length="50" mass="5661">MYVPDKGDIVSLNFDPSAEKEIMKPRLAFVISRKMFNKHTGFAVMAQITS</sequence>
<accession>A0A1C0U2I3</accession>
<keyword evidence="2" id="KW-1185">Reference proteome</keyword>
<evidence type="ECO:0000313" key="1">
    <source>
        <dbReference type="EMBL" id="OCQ52142.1"/>
    </source>
</evidence>
<keyword evidence="1" id="KW-0378">Hydrolase</keyword>
<dbReference type="GO" id="GO:0003677">
    <property type="term" value="F:DNA binding"/>
    <property type="evidence" value="ECO:0007669"/>
    <property type="project" value="InterPro"/>
</dbReference>
<reference evidence="1 2" key="1">
    <citation type="submission" date="2015-12" db="EMBL/GenBank/DDBJ databases">
        <title>Genome comparisons provide insights into the role of secondary metabolites in the pathogenic phase of the Photorhabdus life cycle.</title>
        <authorList>
            <person name="Tobias N.J."/>
            <person name="Mishra B."/>
            <person name="Gupta D.K."/>
            <person name="Thines M."/>
            <person name="Stinear T.P."/>
            <person name="Bode H.B."/>
        </authorList>
    </citation>
    <scope>NUCLEOTIDE SEQUENCE [LARGE SCALE GENOMIC DNA]</scope>
    <source>
        <strain evidence="1 2">PB68.1</strain>
    </source>
</reference>
<gene>
    <name evidence="1" type="primary">mazF</name>
    <name evidence="1" type="ORF">Ppb6_02649</name>
</gene>
<evidence type="ECO:0000313" key="2">
    <source>
        <dbReference type="Proteomes" id="UP000093476"/>
    </source>
</evidence>